<keyword evidence="1" id="KW-1133">Transmembrane helix</keyword>
<keyword evidence="3" id="KW-1185">Reference proteome</keyword>
<dbReference type="Proteomes" id="UP001266305">
    <property type="component" value="Unassembled WGS sequence"/>
</dbReference>
<accession>A0ABQ9VIF4</accession>
<gene>
    <name evidence="2" type="ORF">P7K49_013307</name>
</gene>
<feature type="transmembrane region" description="Helical" evidence="1">
    <location>
        <begin position="12"/>
        <end position="36"/>
    </location>
</feature>
<name>A0ABQ9VIF4_SAGOE</name>
<dbReference type="EMBL" id="JASSZA010000006">
    <property type="protein sequence ID" value="KAK2108142.1"/>
    <property type="molecule type" value="Genomic_DNA"/>
</dbReference>
<keyword evidence="1" id="KW-0472">Membrane</keyword>
<keyword evidence="1" id="KW-0812">Transmembrane</keyword>
<reference evidence="2 3" key="1">
    <citation type="submission" date="2023-05" db="EMBL/GenBank/DDBJ databases">
        <title>B98-5 Cell Line De Novo Hybrid Assembly: An Optical Mapping Approach.</title>
        <authorList>
            <person name="Kananen K."/>
            <person name="Auerbach J.A."/>
            <person name="Kautto E."/>
            <person name="Blachly J.S."/>
        </authorList>
    </citation>
    <scope>NUCLEOTIDE SEQUENCE [LARGE SCALE GENOMIC DNA]</scope>
    <source>
        <strain evidence="2">B95-8</strain>
        <tissue evidence="2">Cell line</tissue>
    </source>
</reference>
<comment type="caution">
    <text evidence="2">The sequence shown here is derived from an EMBL/GenBank/DDBJ whole genome shotgun (WGS) entry which is preliminary data.</text>
</comment>
<evidence type="ECO:0000256" key="1">
    <source>
        <dbReference type="SAM" id="Phobius"/>
    </source>
</evidence>
<protein>
    <submittedName>
        <fullName evidence="2">Uncharacterized protein</fullName>
    </submittedName>
</protein>
<evidence type="ECO:0000313" key="2">
    <source>
        <dbReference type="EMBL" id="KAK2108142.1"/>
    </source>
</evidence>
<evidence type="ECO:0000313" key="3">
    <source>
        <dbReference type="Proteomes" id="UP001266305"/>
    </source>
</evidence>
<proteinExistence type="predicted"/>
<organism evidence="2 3">
    <name type="scientific">Saguinus oedipus</name>
    <name type="common">Cotton-top tamarin</name>
    <name type="synonym">Oedipomidas oedipus</name>
    <dbReference type="NCBI Taxonomy" id="9490"/>
    <lineage>
        <taxon>Eukaryota</taxon>
        <taxon>Metazoa</taxon>
        <taxon>Chordata</taxon>
        <taxon>Craniata</taxon>
        <taxon>Vertebrata</taxon>
        <taxon>Euteleostomi</taxon>
        <taxon>Mammalia</taxon>
        <taxon>Eutheria</taxon>
        <taxon>Euarchontoglires</taxon>
        <taxon>Primates</taxon>
        <taxon>Haplorrhini</taxon>
        <taxon>Platyrrhini</taxon>
        <taxon>Cebidae</taxon>
        <taxon>Callitrichinae</taxon>
        <taxon>Saguinus</taxon>
    </lineage>
</organism>
<feature type="non-terminal residue" evidence="2">
    <location>
        <position position="1"/>
    </location>
</feature>
<sequence length="50" mass="5231">KADALLLLTDDCSCVFICVSVSASATCMTVMTLMALDYACMSACPLVPHT</sequence>